<dbReference type="EMBL" id="QXFT01001169">
    <property type="protein sequence ID" value="KAE9326661.1"/>
    <property type="molecule type" value="Genomic_DNA"/>
</dbReference>
<dbReference type="Pfam" id="PF00078">
    <property type="entry name" value="RVT_1"/>
    <property type="match status" value="1"/>
</dbReference>
<dbReference type="CDD" id="cd01647">
    <property type="entry name" value="RT_LTR"/>
    <property type="match status" value="1"/>
</dbReference>
<dbReference type="CDD" id="cd09274">
    <property type="entry name" value="RNase_HI_RT_Ty3"/>
    <property type="match status" value="1"/>
</dbReference>
<organism evidence="4 5">
    <name type="scientific">Phytophthora rubi</name>
    <dbReference type="NCBI Taxonomy" id="129364"/>
    <lineage>
        <taxon>Eukaryota</taxon>
        <taxon>Sar</taxon>
        <taxon>Stramenopiles</taxon>
        <taxon>Oomycota</taxon>
        <taxon>Peronosporomycetes</taxon>
        <taxon>Peronosporales</taxon>
        <taxon>Peronosporaceae</taxon>
        <taxon>Phytophthora</taxon>
    </lineage>
</organism>
<evidence type="ECO:0000313" key="4">
    <source>
        <dbReference type="EMBL" id="KAE9326661.1"/>
    </source>
</evidence>
<dbReference type="SUPFAM" id="SSF56672">
    <property type="entry name" value="DNA/RNA polymerases"/>
    <property type="match status" value="1"/>
</dbReference>
<gene>
    <name evidence="4" type="ORF">PR003_g16199</name>
</gene>
<reference evidence="4 5" key="1">
    <citation type="submission" date="2018-08" db="EMBL/GenBank/DDBJ databases">
        <title>Genomic investigation of the strawberry pathogen Phytophthora fragariae indicates pathogenicity is determined by transcriptional variation in three key races.</title>
        <authorList>
            <person name="Adams T.M."/>
            <person name="Armitage A.D."/>
            <person name="Sobczyk M.K."/>
            <person name="Bates H.J."/>
            <person name="Dunwell J.M."/>
            <person name="Nellist C.F."/>
            <person name="Harrison R.J."/>
        </authorList>
    </citation>
    <scope>NUCLEOTIDE SEQUENCE [LARGE SCALE GENOMIC DNA]</scope>
    <source>
        <strain evidence="4 5">SCRP333</strain>
    </source>
</reference>
<dbReference type="AlphaFoldDB" id="A0A6A4EIF7"/>
<evidence type="ECO:0000259" key="2">
    <source>
        <dbReference type="Pfam" id="PF00078"/>
    </source>
</evidence>
<proteinExistence type="predicted"/>
<dbReference type="InterPro" id="IPR043502">
    <property type="entry name" value="DNA/RNA_pol_sf"/>
</dbReference>
<keyword evidence="5" id="KW-1185">Reference proteome</keyword>
<dbReference type="InterPro" id="IPR041577">
    <property type="entry name" value="RT_RNaseH_2"/>
</dbReference>
<name>A0A6A4EIF7_9STRA</name>
<dbReference type="Gene3D" id="3.10.10.10">
    <property type="entry name" value="HIV Type 1 Reverse Transcriptase, subunit A, domain 1"/>
    <property type="match status" value="1"/>
</dbReference>
<evidence type="ECO:0000256" key="1">
    <source>
        <dbReference type="ARBA" id="ARBA00023268"/>
    </source>
</evidence>
<dbReference type="InterPro" id="IPR043128">
    <property type="entry name" value="Rev_trsase/Diguanyl_cyclase"/>
</dbReference>
<feature type="domain" description="Reverse transcriptase" evidence="2">
    <location>
        <begin position="142"/>
        <end position="280"/>
    </location>
</feature>
<evidence type="ECO:0000259" key="3">
    <source>
        <dbReference type="Pfam" id="PF17919"/>
    </source>
</evidence>
<dbReference type="Gene3D" id="3.10.20.370">
    <property type="match status" value="1"/>
</dbReference>
<dbReference type="InterPro" id="IPR050951">
    <property type="entry name" value="Retrovirus_Pol_polyprotein"/>
</dbReference>
<dbReference type="InterPro" id="IPR000477">
    <property type="entry name" value="RT_dom"/>
</dbReference>
<dbReference type="PANTHER" id="PTHR37984">
    <property type="entry name" value="PROTEIN CBG26694"/>
    <property type="match status" value="1"/>
</dbReference>
<sequence length="760" mass="86159">MYYTKHTLASLSGHTRVITDQTFQKLKISDGEFYFFVNIASEKAARQLATDWEALRGHPVEPVVLKYKGKVFVTEVPSTPPIRTIDVEAEIELSDTTPVARKQFRLSEEQKEAVRQWTREMLDAKVISPSKSPFSSPTFCVKKAIGWRIVLDFRAINARIKVPATPIPRKEDIYDTMSKGQLFSALDLLWGFFQVRLRERDILYTAFSMPDGLFEYLVTPMGLSCSPSAFNRLIQTGFSDQREFCRAYFDDLFVFTTTDSMDDHLAALDKMLARCEEQQLFATSAPVSEEPSGPASEKACTFCAEENPCWGDYIGGRGIRIDPDKVRAIEEWAEPRTKRELQSFLGTCVYVLKYRPDFASLTAPLTDATRGRSKNERVELTPEQLEAFRELKRRLASPPVLAHPDLSRPFHVKTYASDYAVGGYLFQLDSHGRERIIAYGGRKLNTAERMYPTREKELLAAQHVMRTWKPYLIDKPFYIDTDHRTLESILQQSTCSQRLARWLNELSIFQSRFKWIPGDTNVVADAISRAPQLGSEEPASHVSLAALLDQLTKIQSTMAPDDAFLNFMRERPSIQEQCKRLYPEDQISVHFSVICPVTATKARCLSIYIQRCARYYRICFLKTGSFTYIQARTSLIASAFQLTSTSATRSSSNVMTRLRGVTQGPQKRSRSLKRSSTGSICTRQYPTRLGHGAVPFLVYEKQGKQAQLNQILDEGGKLATIKVKVAKSTPATSSAFVPPNRVAGMRQRIGRNERNTQPTL</sequence>
<dbReference type="PANTHER" id="PTHR37984:SF5">
    <property type="entry name" value="PROTEIN NYNRIN-LIKE"/>
    <property type="match status" value="1"/>
</dbReference>
<evidence type="ECO:0008006" key="6">
    <source>
        <dbReference type="Google" id="ProtNLM"/>
    </source>
</evidence>
<dbReference type="Pfam" id="PF17919">
    <property type="entry name" value="RT_RNaseH_2"/>
    <property type="match status" value="1"/>
</dbReference>
<feature type="domain" description="Reverse transcriptase/retrotransposon-derived protein RNase H-like" evidence="3">
    <location>
        <begin position="381"/>
        <end position="479"/>
    </location>
</feature>
<dbReference type="Gene3D" id="3.30.70.270">
    <property type="match status" value="2"/>
</dbReference>
<dbReference type="Proteomes" id="UP000434957">
    <property type="component" value="Unassembled WGS sequence"/>
</dbReference>
<evidence type="ECO:0000313" key="5">
    <source>
        <dbReference type="Proteomes" id="UP000434957"/>
    </source>
</evidence>
<comment type="caution">
    <text evidence="4">The sequence shown here is derived from an EMBL/GenBank/DDBJ whole genome shotgun (WGS) entry which is preliminary data.</text>
</comment>
<dbReference type="FunFam" id="3.30.70.270:FF:000020">
    <property type="entry name" value="Transposon Tf2-6 polyprotein-like Protein"/>
    <property type="match status" value="1"/>
</dbReference>
<keyword evidence="1" id="KW-0511">Multifunctional enzyme</keyword>
<dbReference type="GO" id="GO:0003824">
    <property type="term" value="F:catalytic activity"/>
    <property type="evidence" value="ECO:0007669"/>
    <property type="project" value="UniProtKB-KW"/>
</dbReference>
<accession>A0A6A4EIF7</accession>
<protein>
    <recommendedName>
        <fullName evidence="6">Reverse transcriptase domain-containing protein</fullName>
    </recommendedName>
</protein>